<keyword evidence="2" id="KW-1185">Reference proteome</keyword>
<proteinExistence type="predicted"/>
<dbReference type="Proteomes" id="UP000219374">
    <property type="component" value="Unassembled WGS sequence"/>
</dbReference>
<evidence type="ECO:0000313" key="2">
    <source>
        <dbReference type="Proteomes" id="UP000219374"/>
    </source>
</evidence>
<dbReference type="Gene3D" id="2.60.40.1180">
    <property type="entry name" value="Golgi alpha-mannosidase II"/>
    <property type="match status" value="1"/>
</dbReference>
<dbReference type="RefSeq" id="WP_141400791.1">
    <property type="nucleotide sequence ID" value="NZ_OCND01000005.1"/>
</dbReference>
<evidence type="ECO:0000313" key="1">
    <source>
        <dbReference type="EMBL" id="SOD55025.1"/>
    </source>
</evidence>
<gene>
    <name evidence="1" type="ORF">SAMN06296416_105299</name>
</gene>
<dbReference type="SUPFAM" id="SSF51011">
    <property type="entry name" value="Glycosyl hydrolase domain"/>
    <property type="match status" value="1"/>
</dbReference>
<accession>A0A286D8N8</accession>
<dbReference type="AlphaFoldDB" id="A0A286D8N8"/>
<organism evidence="1 2">
    <name type="scientific">Pseudoxanthomonas wuyuanensis</name>
    <dbReference type="NCBI Taxonomy" id="1073196"/>
    <lineage>
        <taxon>Bacteria</taxon>
        <taxon>Pseudomonadati</taxon>
        <taxon>Pseudomonadota</taxon>
        <taxon>Gammaproteobacteria</taxon>
        <taxon>Lysobacterales</taxon>
        <taxon>Lysobacteraceae</taxon>
        <taxon>Pseudoxanthomonas</taxon>
    </lineage>
</organism>
<dbReference type="EMBL" id="OCND01000005">
    <property type="protein sequence ID" value="SOD55025.1"/>
    <property type="molecule type" value="Genomic_DNA"/>
</dbReference>
<name>A0A286D8N8_9GAMM</name>
<dbReference type="InterPro" id="IPR013780">
    <property type="entry name" value="Glyco_hydro_b"/>
</dbReference>
<sequence>MFDLHQVHQGASLLPALHASASRKGDGPLQVPIVNLDPDREADVLLAVSGLRIGRAAGCVITATRMDEHPDFDAPGRVSPVPLDGIEVGADRVQLRLPAKSIAVIEPAGWASRSSLAHRRCRGAASHRGQVRLSRAMGRQGNDLTRVWQGHGRARKKDVPAAAIP</sequence>
<protein>
    <submittedName>
        <fullName evidence="1">Alpha-L-arabinofuranosidase C-terminus</fullName>
    </submittedName>
</protein>
<reference evidence="1 2" key="1">
    <citation type="submission" date="2017-09" db="EMBL/GenBank/DDBJ databases">
        <authorList>
            <person name="Ehlers B."/>
            <person name="Leendertz F.H."/>
        </authorList>
    </citation>
    <scope>NUCLEOTIDE SEQUENCE [LARGE SCALE GENOMIC DNA]</scope>
    <source>
        <strain evidence="1 2">CGMCC 1.10978</strain>
    </source>
</reference>